<dbReference type="Gene3D" id="3.90.550.10">
    <property type="entry name" value="Spore Coat Polysaccharide Biosynthesis Protein SpsA, Chain A"/>
    <property type="match status" value="1"/>
</dbReference>
<dbReference type="AlphaFoldDB" id="A0A3B0QU06"/>
<dbReference type="Pfam" id="PF00571">
    <property type="entry name" value="CBS"/>
    <property type="match status" value="2"/>
</dbReference>
<dbReference type="EMBL" id="UOEA01000075">
    <property type="protein sequence ID" value="VAV84860.1"/>
    <property type="molecule type" value="Genomic_DNA"/>
</dbReference>
<dbReference type="GO" id="GO:0016740">
    <property type="term" value="F:transferase activity"/>
    <property type="evidence" value="ECO:0007669"/>
    <property type="project" value="UniProtKB-KW"/>
</dbReference>
<organism evidence="2">
    <name type="scientific">hydrothermal vent metagenome</name>
    <dbReference type="NCBI Taxonomy" id="652676"/>
    <lineage>
        <taxon>unclassified sequences</taxon>
        <taxon>metagenomes</taxon>
        <taxon>ecological metagenomes</taxon>
    </lineage>
</organism>
<feature type="domain" description="CBS" evidence="1">
    <location>
        <begin position="68"/>
        <end position="125"/>
    </location>
</feature>
<dbReference type="InterPro" id="IPR000644">
    <property type="entry name" value="CBS_dom"/>
</dbReference>
<sequence length="358" mass="39601">MKNKDIKDCCLTSGMTVRECIEVIDRNKYGIALVVDDGGRLVGTVTDGDIRRFTLANRSLDELVETVMWQKPLSAPAGTADVEIKELMHKKLVRNIPLVDKEDRPVGIVNVADLIGEEEGLHVAVLMVGGEGKRLMPITESIPKPMVHVADRPILETIITSLKEAGISRIYLAINHMGDIIEEYFGDGSSFGVEISYLREDEKLGTVGALSLLPELPATPILVMNGDVVTKTKLMRLLDYHKSHRCVMTVAATRYSFEIPLGVLDVKGHYLLGLSEKPQQHFLCNAGIYVINPEVVSLIPNGLEFNTTDLISELVRKGLPVTTFPIHEYWVDVGQVDDLKRARKDMASASSLDEIEEN</sequence>
<dbReference type="InterPro" id="IPR029044">
    <property type="entry name" value="Nucleotide-diphossugar_trans"/>
</dbReference>
<protein>
    <submittedName>
        <fullName evidence="2">D-glycero-D-manno-heptose 1-phosphate guanosyltransferase</fullName>
    </submittedName>
</protein>
<keyword evidence="2" id="KW-0808">Transferase</keyword>
<dbReference type="CDD" id="cd06426">
    <property type="entry name" value="NTP_transferase_like_2"/>
    <property type="match status" value="1"/>
</dbReference>
<accession>A0A3B0QU06</accession>
<reference evidence="2" key="1">
    <citation type="submission" date="2018-06" db="EMBL/GenBank/DDBJ databases">
        <authorList>
            <person name="Zhirakovskaya E."/>
        </authorList>
    </citation>
    <scope>NUCLEOTIDE SEQUENCE</scope>
</reference>
<feature type="domain" description="CBS" evidence="1">
    <location>
        <begin position="1"/>
        <end position="62"/>
    </location>
</feature>
<dbReference type="InterPro" id="IPR050486">
    <property type="entry name" value="Mannose-1P_guanyltransferase"/>
</dbReference>
<gene>
    <name evidence="2" type="ORF">MNBD_DELTA01-614</name>
</gene>
<name>A0A3B0QU06_9ZZZZ</name>
<dbReference type="InterPro" id="IPR046342">
    <property type="entry name" value="CBS_dom_sf"/>
</dbReference>
<dbReference type="SUPFAM" id="SSF54631">
    <property type="entry name" value="CBS-domain pair"/>
    <property type="match status" value="1"/>
</dbReference>
<evidence type="ECO:0000259" key="1">
    <source>
        <dbReference type="PROSITE" id="PS51371"/>
    </source>
</evidence>
<evidence type="ECO:0000313" key="2">
    <source>
        <dbReference type="EMBL" id="VAV84860.1"/>
    </source>
</evidence>
<dbReference type="PANTHER" id="PTHR22572">
    <property type="entry name" value="SUGAR-1-PHOSPHATE GUANYL TRANSFERASE"/>
    <property type="match status" value="1"/>
</dbReference>
<dbReference type="SUPFAM" id="SSF53448">
    <property type="entry name" value="Nucleotide-diphospho-sugar transferases"/>
    <property type="match status" value="1"/>
</dbReference>
<dbReference type="PROSITE" id="PS51371">
    <property type="entry name" value="CBS"/>
    <property type="match status" value="2"/>
</dbReference>
<proteinExistence type="predicted"/>
<dbReference type="InterPro" id="IPR005835">
    <property type="entry name" value="NTP_transferase_dom"/>
</dbReference>
<dbReference type="Gene3D" id="3.10.580.10">
    <property type="entry name" value="CBS-domain"/>
    <property type="match status" value="1"/>
</dbReference>
<dbReference type="Pfam" id="PF00483">
    <property type="entry name" value="NTP_transferase"/>
    <property type="match status" value="1"/>
</dbReference>
<dbReference type="SMART" id="SM00116">
    <property type="entry name" value="CBS"/>
    <property type="match status" value="2"/>
</dbReference>